<dbReference type="AlphaFoldDB" id="A0A7T5RJC3"/>
<sequence length="304" mass="34563">MKKAKRSSKPRILLTGGSGYIGSEIRKRLGERFHFINMDIKSGRRDDVRNFKRLRRAVRSVDGVLHLAAVSRPKWGYQDPYHCLITNVVGTINVLEAVRLINPRAWIILASSREVFGNLAKFPATEKSPRNPLNAYAVSKVCGEDLQRQYAKNYGLRCLTLRFCGVYTGRRDILDRVIPHFILQALKSRPLIIEGSGRQKGDYVYIDDAVEGVRRAIHHVSSKRTGFYDHITLAAQNPITLTDLARMIIKLAGSKSSVIHAPPRSYDQQGFWGTFKKAYRLLGWRPRVSLPAGLRRSIKELRKL</sequence>
<feature type="domain" description="NAD-dependent epimerase/dehydratase" evidence="2">
    <location>
        <begin position="12"/>
        <end position="224"/>
    </location>
</feature>
<dbReference type="SUPFAM" id="SSF51735">
    <property type="entry name" value="NAD(P)-binding Rossmann-fold domains"/>
    <property type="match status" value="1"/>
</dbReference>
<dbReference type="InterPro" id="IPR001509">
    <property type="entry name" value="Epimerase_deHydtase"/>
</dbReference>
<dbReference type="PANTHER" id="PTHR43000">
    <property type="entry name" value="DTDP-D-GLUCOSE 4,6-DEHYDRATASE-RELATED"/>
    <property type="match status" value="1"/>
</dbReference>
<evidence type="ECO:0000313" key="4">
    <source>
        <dbReference type="Proteomes" id="UP000595618"/>
    </source>
</evidence>
<dbReference type="Gene3D" id="3.40.50.720">
    <property type="entry name" value="NAD(P)-binding Rossmann-like Domain"/>
    <property type="match status" value="1"/>
</dbReference>
<dbReference type="EMBL" id="CP066690">
    <property type="protein sequence ID" value="QQG45233.1"/>
    <property type="molecule type" value="Genomic_DNA"/>
</dbReference>
<evidence type="ECO:0000313" key="3">
    <source>
        <dbReference type="EMBL" id="QQG45233.1"/>
    </source>
</evidence>
<gene>
    <name evidence="3" type="ORF">HYW89_04535</name>
</gene>
<organism evidence="3 4">
    <name type="scientific">Candidatus Sungiibacteriota bacterium</name>
    <dbReference type="NCBI Taxonomy" id="2750080"/>
    <lineage>
        <taxon>Bacteria</taxon>
        <taxon>Candidatus Sungiibacteriota</taxon>
    </lineage>
</organism>
<protein>
    <submittedName>
        <fullName evidence="3">GDP-mannose 4,6-dehydratase</fullName>
    </submittedName>
</protein>
<dbReference type="Pfam" id="PF01370">
    <property type="entry name" value="Epimerase"/>
    <property type="match status" value="1"/>
</dbReference>
<comment type="similarity">
    <text evidence="1">Belongs to the NAD(P)-dependent epimerase/dehydratase family.</text>
</comment>
<dbReference type="Proteomes" id="UP000595618">
    <property type="component" value="Chromosome"/>
</dbReference>
<dbReference type="InterPro" id="IPR036291">
    <property type="entry name" value="NAD(P)-bd_dom_sf"/>
</dbReference>
<accession>A0A7T5RJC3</accession>
<evidence type="ECO:0000259" key="2">
    <source>
        <dbReference type="Pfam" id="PF01370"/>
    </source>
</evidence>
<evidence type="ECO:0000256" key="1">
    <source>
        <dbReference type="ARBA" id="ARBA00007637"/>
    </source>
</evidence>
<reference evidence="3 4" key="1">
    <citation type="submission" date="2020-07" db="EMBL/GenBank/DDBJ databases">
        <title>Huge and variable diversity of episymbiotic CPR bacteria and DPANN archaea in groundwater ecosystems.</title>
        <authorList>
            <person name="He C.Y."/>
            <person name="Keren R."/>
            <person name="Whittaker M."/>
            <person name="Farag I.F."/>
            <person name="Doudna J."/>
            <person name="Cate J.H.D."/>
            <person name="Banfield J.F."/>
        </authorList>
    </citation>
    <scope>NUCLEOTIDE SEQUENCE [LARGE SCALE GENOMIC DNA]</scope>
    <source>
        <strain evidence="3">NC_groundwater_541_Ag_S-0.1um_46_50</strain>
    </source>
</reference>
<proteinExistence type="inferred from homology"/>
<name>A0A7T5RJC3_9BACT</name>